<keyword evidence="6" id="KW-0699">rRNA-binding</keyword>
<dbReference type="SUPFAM" id="SSF54814">
    <property type="entry name" value="Prokaryotic type KH domain (KH-domain type II)"/>
    <property type="match status" value="1"/>
</dbReference>
<organism evidence="11 12">
    <name type="scientific">Anaerococcus hydrogenalis</name>
    <dbReference type="NCBI Taxonomy" id="33029"/>
    <lineage>
        <taxon>Bacteria</taxon>
        <taxon>Bacillati</taxon>
        <taxon>Bacillota</taxon>
        <taxon>Tissierellia</taxon>
        <taxon>Tissierellales</taxon>
        <taxon>Peptoniphilaceae</taxon>
        <taxon>Anaerococcus</taxon>
    </lineage>
</organism>
<feature type="region of interest" description="G4" evidence="7">
    <location>
        <begin position="119"/>
        <end position="122"/>
    </location>
</feature>
<dbReference type="Gene3D" id="3.40.50.300">
    <property type="entry name" value="P-loop containing nucleotide triphosphate hydrolases"/>
    <property type="match status" value="1"/>
</dbReference>
<proteinExistence type="inferred from homology"/>
<dbReference type="RefSeq" id="WP_004818612.1">
    <property type="nucleotide sequence ID" value="NZ_CAMQCN010000015.1"/>
</dbReference>
<dbReference type="AlphaFoldDB" id="A0A2N6UHG2"/>
<dbReference type="InterPro" id="IPR030388">
    <property type="entry name" value="G_ERA_dom"/>
</dbReference>
<dbReference type="SUPFAM" id="SSF52540">
    <property type="entry name" value="P-loop containing nucleoside triphosphate hydrolases"/>
    <property type="match status" value="1"/>
</dbReference>
<gene>
    <name evidence="6" type="primary">era</name>
    <name evidence="11" type="ORF">CJ192_08155</name>
</gene>
<dbReference type="Pfam" id="PF07650">
    <property type="entry name" value="KH_2"/>
    <property type="match status" value="1"/>
</dbReference>
<comment type="function">
    <text evidence="6">An essential GTPase that binds both GDP and GTP, with rapid nucleotide exchange. Plays a role in 16S rRNA processing and 30S ribosomal subunit biogenesis and possibly also in cell cycle regulation and energy metabolism.</text>
</comment>
<reference evidence="11 12" key="1">
    <citation type="submission" date="2017-09" db="EMBL/GenBank/DDBJ databases">
        <title>Bacterial strain isolated from the female urinary microbiota.</title>
        <authorList>
            <person name="Thomas-White K."/>
            <person name="Kumar N."/>
            <person name="Forster S."/>
            <person name="Putonti C."/>
            <person name="Lawley T."/>
            <person name="Wolfe A.J."/>
        </authorList>
    </citation>
    <scope>NUCLEOTIDE SEQUENCE [LARGE SCALE GENOMIC DNA]</scope>
    <source>
        <strain evidence="11 12">UMB0204</strain>
    </source>
</reference>
<dbReference type="PANTHER" id="PTHR42698">
    <property type="entry name" value="GTPASE ERA"/>
    <property type="match status" value="1"/>
</dbReference>
<dbReference type="GO" id="GO:0043024">
    <property type="term" value="F:ribosomal small subunit binding"/>
    <property type="evidence" value="ECO:0007669"/>
    <property type="project" value="TreeGrafter"/>
</dbReference>
<feature type="binding site" evidence="6">
    <location>
        <begin position="57"/>
        <end position="61"/>
    </location>
    <ligand>
        <name>GTP</name>
        <dbReference type="ChEBI" id="CHEBI:37565"/>
    </ligand>
</feature>
<feature type="region of interest" description="G3" evidence="7">
    <location>
        <begin position="57"/>
        <end position="60"/>
    </location>
</feature>
<dbReference type="CDD" id="cd22534">
    <property type="entry name" value="KH-II_Era"/>
    <property type="match status" value="1"/>
</dbReference>
<keyword evidence="3 6" id="KW-0547">Nucleotide-binding</keyword>
<dbReference type="EMBL" id="PNHP01000006">
    <property type="protein sequence ID" value="PMC80934.1"/>
    <property type="molecule type" value="Genomic_DNA"/>
</dbReference>
<dbReference type="InterPro" id="IPR015946">
    <property type="entry name" value="KH_dom-like_a/b"/>
</dbReference>
<dbReference type="GO" id="GO:0005886">
    <property type="term" value="C:plasma membrane"/>
    <property type="evidence" value="ECO:0007669"/>
    <property type="project" value="UniProtKB-SubCell"/>
</dbReference>
<evidence type="ECO:0000259" key="10">
    <source>
        <dbReference type="PROSITE" id="PS51713"/>
    </source>
</evidence>
<keyword evidence="6" id="KW-1003">Cell membrane</keyword>
<dbReference type="GO" id="GO:0005525">
    <property type="term" value="F:GTP binding"/>
    <property type="evidence" value="ECO:0007669"/>
    <property type="project" value="UniProtKB-UniRule"/>
</dbReference>
<evidence type="ECO:0000256" key="6">
    <source>
        <dbReference type="HAMAP-Rule" id="MF_00367"/>
    </source>
</evidence>
<feature type="domain" description="KH type-2" evidence="9">
    <location>
        <begin position="192"/>
        <end position="278"/>
    </location>
</feature>
<name>A0A2N6UHG2_9FIRM</name>
<keyword evidence="6" id="KW-0472">Membrane</keyword>
<comment type="subcellular location">
    <subcellularLocation>
        <location evidence="6">Cytoplasm</location>
    </subcellularLocation>
    <subcellularLocation>
        <location evidence="6">Cell membrane</location>
        <topology evidence="6">Peripheral membrane protein</topology>
    </subcellularLocation>
</comment>
<evidence type="ECO:0000313" key="12">
    <source>
        <dbReference type="Proteomes" id="UP000235658"/>
    </source>
</evidence>
<evidence type="ECO:0000256" key="1">
    <source>
        <dbReference type="ARBA" id="ARBA00007921"/>
    </source>
</evidence>
<evidence type="ECO:0000256" key="7">
    <source>
        <dbReference type="PROSITE-ProRule" id="PRU01050"/>
    </source>
</evidence>
<dbReference type="InterPro" id="IPR009019">
    <property type="entry name" value="KH_sf_prok-type"/>
</dbReference>
<dbReference type="NCBIfam" id="TIGR00231">
    <property type="entry name" value="small_GTP"/>
    <property type="match status" value="1"/>
</dbReference>
<dbReference type="GO" id="GO:0000028">
    <property type="term" value="P:ribosomal small subunit assembly"/>
    <property type="evidence" value="ECO:0007669"/>
    <property type="project" value="TreeGrafter"/>
</dbReference>
<feature type="region of interest" description="G5" evidence="7">
    <location>
        <begin position="148"/>
        <end position="150"/>
    </location>
</feature>
<dbReference type="NCBIfam" id="TIGR00436">
    <property type="entry name" value="era"/>
    <property type="match status" value="1"/>
</dbReference>
<evidence type="ECO:0000256" key="8">
    <source>
        <dbReference type="RuleBase" id="RU003761"/>
    </source>
</evidence>
<dbReference type="Proteomes" id="UP000235658">
    <property type="component" value="Unassembled WGS sequence"/>
</dbReference>
<dbReference type="PANTHER" id="PTHR42698:SF1">
    <property type="entry name" value="GTPASE ERA, MITOCHONDRIAL"/>
    <property type="match status" value="1"/>
</dbReference>
<comment type="similarity">
    <text evidence="1 6 7 8">Belongs to the TRAFAC class TrmE-Era-EngA-EngB-Septin-like GTPase superfamily. Era GTPase family.</text>
</comment>
<evidence type="ECO:0000259" key="9">
    <source>
        <dbReference type="PROSITE" id="PS50823"/>
    </source>
</evidence>
<comment type="subunit">
    <text evidence="6">Monomer.</text>
</comment>
<feature type="region of interest" description="G1" evidence="7">
    <location>
        <begin position="10"/>
        <end position="17"/>
    </location>
</feature>
<dbReference type="InterPro" id="IPR027417">
    <property type="entry name" value="P-loop_NTPase"/>
</dbReference>
<accession>A0A2N6UHG2</accession>
<keyword evidence="6" id="KW-0690">Ribosome biogenesis</keyword>
<dbReference type="HAMAP" id="MF_00367">
    <property type="entry name" value="GTPase_Era"/>
    <property type="match status" value="1"/>
</dbReference>
<dbReference type="InterPro" id="IPR006073">
    <property type="entry name" value="GTP-bd"/>
</dbReference>
<evidence type="ECO:0000256" key="4">
    <source>
        <dbReference type="ARBA" id="ARBA00022884"/>
    </source>
</evidence>
<protein>
    <recommendedName>
        <fullName evidence="2 6">GTPase Era</fullName>
    </recommendedName>
</protein>
<keyword evidence="4 6" id="KW-0694">RNA-binding</keyword>
<dbReference type="InterPro" id="IPR005225">
    <property type="entry name" value="Small_GTP-bd"/>
</dbReference>
<feature type="binding site" evidence="6">
    <location>
        <begin position="10"/>
        <end position="17"/>
    </location>
    <ligand>
        <name>GTP</name>
        <dbReference type="ChEBI" id="CHEBI:37565"/>
    </ligand>
</feature>
<feature type="binding site" evidence="6">
    <location>
        <begin position="119"/>
        <end position="122"/>
    </location>
    <ligand>
        <name>GTP</name>
        <dbReference type="ChEBI" id="CHEBI:37565"/>
    </ligand>
</feature>
<dbReference type="InterPro" id="IPR004044">
    <property type="entry name" value="KH_dom_type_2"/>
</dbReference>
<dbReference type="GO" id="GO:0070181">
    <property type="term" value="F:small ribosomal subunit rRNA binding"/>
    <property type="evidence" value="ECO:0007669"/>
    <property type="project" value="UniProtKB-UniRule"/>
</dbReference>
<feature type="domain" description="Era-type G" evidence="10">
    <location>
        <begin position="2"/>
        <end position="169"/>
    </location>
</feature>
<dbReference type="PROSITE" id="PS51713">
    <property type="entry name" value="G_ERA"/>
    <property type="match status" value="1"/>
</dbReference>
<dbReference type="GeneID" id="84579154"/>
<dbReference type="InterPro" id="IPR005662">
    <property type="entry name" value="GTPase_Era-like"/>
</dbReference>
<dbReference type="PROSITE" id="PS50823">
    <property type="entry name" value="KH_TYPE_2"/>
    <property type="match status" value="1"/>
</dbReference>
<dbReference type="GO" id="GO:0003924">
    <property type="term" value="F:GTPase activity"/>
    <property type="evidence" value="ECO:0007669"/>
    <property type="project" value="UniProtKB-UniRule"/>
</dbReference>
<dbReference type="Gene3D" id="3.30.300.20">
    <property type="match status" value="1"/>
</dbReference>
<dbReference type="CDD" id="cd04163">
    <property type="entry name" value="Era"/>
    <property type="match status" value="1"/>
</dbReference>
<dbReference type="GO" id="GO:0005829">
    <property type="term" value="C:cytosol"/>
    <property type="evidence" value="ECO:0007669"/>
    <property type="project" value="TreeGrafter"/>
</dbReference>
<dbReference type="NCBIfam" id="NF000908">
    <property type="entry name" value="PRK00089.1"/>
    <property type="match status" value="1"/>
</dbReference>
<dbReference type="Pfam" id="PF01926">
    <property type="entry name" value="MMR_HSR1"/>
    <property type="match status" value="1"/>
</dbReference>
<evidence type="ECO:0000256" key="3">
    <source>
        <dbReference type="ARBA" id="ARBA00022741"/>
    </source>
</evidence>
<keyword evidence="6" id="KW-0963">Cytoplasm</keyword>
<evidence type="ECO:0000256" key="2">
    <source>
        <dbReference type="ARBA" id="ARBA00020484"/>
    </source>
</evidence>
<evidence type="ECO:0000313" key="11">
    <source>
        <dbReference type="EMBL" id="PMC80934.1"/>
    </source>
</evidence>
<keyword evidence="5 6" id="KW-0342">GTP-binding</keyword>
<dbReference type="FunFam" id="3.30.300.20:FF:000003">
    <property type="entry name" value="GTPase Era"/>
    <property type="match status" value="1"/>
</dbReference>
<sequence>MKSGFVSVVGRANVGKSTLMEKILGEKISIISNKPQTTRDEIKIIYNDENSQIIFLDTPGIQTPRNKLQEHLLEVSEDSLKDSDIVTFIVDNSLTIGRLDKMILDLLEKIKVPKILLINKCDLLEEGEIDQIKKTYIGLNAFDYIIPISALNDENIEKYIQTIKEILPEGPLYYPSDMITDKNERFIVSEIIREKALRNLSNEIPHGIFVRIDQFKKRDDKNLYDIYASIVVERPSHKEIVIGKNGRKIKKIGMDAREEIEVFMDSKINLKLWVKVEKDWRKKQKLVNRFGYK</sequence>
<evidence type="ECO:0000256" key="5">
    <source>
        <dbReference type="ARBA" id="ARBA00023134"/>
    </source>
</evidence>
<comment type="caution">
    <text evidence="11">The sequence shown here is derived from an EMBL/GenBank/DDBJ whole genome shotgun (WGS) entry which is preliminary data.</text>
</comment>
<feature type="region of interest" description="G2" evidence="7">
    <location>
        <begin position="36"/>
        <end position="40"/>
    </location>
</feature>